<name>A0A6I3ISS1_9MICO</name>
<reference evidence="3 4" key="1">
    <citation type="submission" date="2019-11" db="EMBL/GenBank/DDBJ databases">
        <title>Whole genome sequencing identifies a novel species of the genus Arsenicicoccus isolated from human blood.</title>
        <authorList>
            <person name="Jeong J.H."/>
            <person name="Kweon O.J."/>
            <person name="Kim H.R."/>
            <person name="Kim T.-H."/>
            <person name="Ha S.-M."/>
            <person name="Lee M.-K."/>
        </authorList>
    </citation>
    <scope>NUCLEOTIDE SEQUENCE [LARGE SCALE GENOMIC DNA]</scope>
    <source>
        <strain evidence="3 4">MKL-02</strain>
    </source>
</reference>
<dbReference type="InterPro" id="IPR010997">
    <property type="entry name" value="HRDC-like_sf"/>
</dbReference>
<dbReference type="SUPFAM" id="SSF53098">
    <property type="entry name" value="Ribonuclease H-like"/>
    <property type="match status" value="1"/>
</dbReference>
<dbReference type="Gene3D" id="3.30.420.10">
    <property type="entry name" value="Ribonuclease H-like superfamily/Ribonuclease H"/>
    <property type="match status" value="1"/>
</dbReference>
<sequence>MEGVTDLTSPDDQTADAPADTPEPRLVSAPAEALRPVVEDERRLRELVASVADGHGPIAIDAERASGFRYGQKAYLVQLRRAGAGTWLVDPVMCPDLSELQDVVGDVEWVLHAATQDLPCLADLGLHPTRLFDTELGSRLAGRPRVGLAAAMEHYLGITLAKEHSAQDWSTRPLPEPWLVYAALDVEVLVDLRDAVDEDLRSQGKSGWAAEEFEALTHFRGPAPKVDPWRKTSGLHKVRTRRGLAVVRELWETRDRLAQDRDCSPGRVLGDAAIVELALPSGADGTRRTPRAVQRNPQVWLAAVDRAMLLPEDELPAYHLPSDGPPPQRAWADKDPVAAARLGAVKELVAGLSASVAVPAENLLTPDTLRRVVWAPPVDESAQGFREILLDLGARPWQAGLVSPLLAEAASDHPYPPRV</sequence>
<dbReference type="InterPro" id="IPR002121">
    <property type="entry name" value="HRDC_dom"/>
</dbReference>
<dbReference type="GO" id="GO:0008408">
    <property type="term" value="F:3'-5' exonuclease activity"/>
    <property type="evidence" value="ECO:0007669"/>
    <property type="project" value="InterPro"/>
</dbReference>
<dbReference type="AlphaFoldDB" id="A0A6I3ISS1"/>
<dbReference type="GO" id="GO:0003676">
    <property type="term" value="F:nucleic acid binding"/>
    <property type="evidence" value="ECO:0007669"/>
    <property type="project" value="InterPro"/>
</dbReference>
<feature type="compositionally biased region" description="Low complexity" evidence="1">
    <location>
        <begin position="8"/>
        <end position="20"/>
    </location>
</feature>
<dbReference type="SMART" id="SM00474">
    <property type="entry name" value="35EXOc"/>
    <property type="match status" value="1"/>
</dbReference>
<dbReference type="Gene3D" id="1.10.150.80">
    <property type="entry name" value="HRDC domain"/>
    <property type="match status" value="2"/>
</dbReference>
<dbReference type="SUPFAM" id="SSF47819">
    <property type="entry name" value="HRDC-like"/>
    <property type="match status" value="1"/>
</dbReference>
<gene>
    <name evidence="3" type="ORF">GGG17_13425</name>
</gene>
<evidence type="ECO:0000259" key="2">
    <source>
        <dbReference type="SMART" id="SM00474"/>
    </source>
</evidence>
<dbReference type="EMBL" id="WLVL01000040">
    <property type="protein sequence ID" value="MTB72950.1"/>
    <property type="molecule type" value="Genomic_DNA"/>
</dbReference>
<dbReference type="Proteomes" id="UP000431092">
    <property type="component" value="Unassembled WGS sequence"/>
</dbReference>
<accession>A0A6I3ISS1</accession>
<dbReference type="Pfam" id="PF01612">
    <property type="entry name" value="DNA_pol_A_exo1"/>
    <property type="match status" value="1"/>
</dbReference>
<dbReference type="Pfam" id="PF18305">
    <property type="entry name" value="DNA_pol_A_exoN"/>
    <property type="match status" value="1"/>
</dbReference>
<dbReference type="GO" id="GO:0006139">
    <property type="term" value="P:nucleobase-containing compound metabolic process"/>
    <property type="evidence" value="ECO:0007669"/>
    <property type="project" value="InterPro"/>
</dbReference>
<dbReference type="PANTHER" id="PTHR47649">
    <property type="entry name" value="RIBONUCLEASE D"/>
    <property type="match status" value="1"/>
</dbReference>
<feature type="domain" description="3'-5' exonuclease" evidence="2">
    <location>
        <begin position="35"/>
        <end position="201"/>
    </location>
</feature>
<dbReference type="InterPro" id="IPR002562">
    <property type="entry name" value="3'-5'_exonuclease_dom"/>
</dbReference>
<dbReference type="InterPro" id="IPR041605">
    <property type="entry name" value="Exo_C"/>
</dbReference>
<comment type="caution">
    <text evidence="3">The sequence shown here is derived from an EMBL/GenBank/DDBJ whole genome shotgun (WGS) entry which is preliminary data.</text>
</comment>
<evidence type="ECO:0000313" key="3">
    <source>
        <dbReference type="EMBL" id="MTB72950.1"/>
    </source>
</evidence>
<keyword evidence="4" id="KW-1185">Reference proteome</keyword>
<dbReference type="InterPro" id="IPR036397">
    <property type="entry name" value="RNaseH_sf"/>
</dbReference>
<dbReference type="Pfam" id="PF00570">
    <property type="entry name" value="HRDC"/>
    <property type="match status" value="1"/>
</dbReference>
<evidence type="ECO:0000313" key="4">
    <source>
        <dbReference type="Proteomes" id="UP000431092"/>
    </source>
</evidence>
<organism evidence="3 4">
    <name type="scientific">Arsenicicoccus cauae</name>
    <dbReference type="NCBI Taxonomy" id="2663847"/>
    <lineage>
        <taxon>Bacteria</taxon>
        <taxon>Bacillati</taxon>
        <taxon>Actinomycetota</taxon>
        <taxon>Actinomycetes</taxon>
        <taxon>Micrococcales</taxon>
        <taxon>Intrasporangiaceae</taxon>
        <taxon>Arsenicicoccus</taxon>
    </lineage>
</organism>
<protein>
    <submittedName>
        <fullName evidence="3">Ribonuclease D</fullName>
    </submittedName>
</protein>
<dbReference type="CDD" id="cd06142">
    <property type="entry name" value="RNaseD_exo"/>
    <property type="match status" value="1"/>
</dbReference>
<proteinExistence type="predicted"/>
<evidence type="ECO:0000256" key="1">
    <source>
        <dbReference type="SAM" id="MobiDB-lite"/>
    </source>
</evidence>
<dbReference type="InterPro" id="IPR044876">
    <property type="entry name" value="HRDC_dom_sf"/>
</dbReference>
<dbReference type="InterPro" id="IPR051086">
    <property type="entry name" value="RNase_D-like"/>
</dbReference>
<dbReference type="GO" id="GO:0000166">
    <property type="term" value="F:nucleotide binding"/>
    <property type="evidence" value="ECO:0007669"/>
    <property type="project" value="InterPro"/>
</dbReference>
<feature type="region of interest" description="Disordered" evidence="1">
    <location>
        <begin position="1"/>
        <end position="27"/>
    </location>
</feature>
<dbReference type="InterPro" id="IPR012337">
    <property type="entry name" value="RNaseH-like_sf"/>
</dbReference>
<dbReference type="PANTHER" id="PTHR47649:SF1">
    <property type="entry name" value="RIBONUCLEASE D"/>
    <property type="match status" value="1"/>
</dbReference>